<dbReference type="RefSeq" id="WP_066606067.1">
    <property type="nucleotide sequence ID" value="NZ_CP014230.1"/>
</dbReference>
<dbReference type="InterPro" id="IPR007439">
    <property type="entry name" value="Chemotax_Pase_CheZ"/>
</dbReference>
<dbReference type="OrthoDB" id="5455460at2"/>
<evidence type="ECO:0000313" key="3">
    <source>
        <dbReference type="Proteomes" id="UP000063964"/>
    </source>
</evidence>
<dbReference type="Proteomes" id="UP000063964">
    <property type="component" value="Chromosome"/>
</dbReference>
<dbReference type="GO" id="GO:0003824">
    <property type="term" value="F:catalytic activity"/>
    <property type="evidence" value="ECO:0007669"/>
    <property type="project" value="InterPro"/>
</dbReference>
<evidence type="ECO:0000256" key="1">
    <source>
        <dbReference type="SAM" id="MobiDB-lite"/>
    </source>
</evidence>
<gene>
    <name evidence="2" type="ORF">AXF15_08575</name>
</gene>
<reference evidence="3" key="1">
    <citation type="submission" date="2016-02" db="EMBL/GenBank/DDBJ databases">
        <authorList>
            <person name="Holder M.E."/>
            <person name="Ajami N.J."/>
            <person name="Petrosino J.F."/>
        </authorList>
    </citation>
    <scope>NUCLEOTIDE SEQUENCE [LARGE SCALE GENOMIC DNA]</scope>
    <source>
        <strain evidence="3">DSM 12838</strain>
    </source>
</reference>
<feature type="region of interest" description="Disordered" evidence="1">
    <location>
        <begin position="191"/>
        <end position="234"/>
    </location>
</feature>
<dbReference type="GO" id="GO:0009288">
    <property type="term" value="C:bacterial-type flagellum"/>
    <property type="evidence" value="ECO:0007669"/>
    <property type="project" value="InterPro"/>
</dbReference>
<dbReference type="STRING" id="888061.AXF15_08575"/>
<dbReference type="EMBL" id="CP014230">
    <property type="protein sequence ID" value="AMD93146.1"/>
    <property type="molecule type" value="Genomic_DNA"/>
</dbReference>
<sequence length="234" mass="25624">MKDQISQNLLDTIIARTETTIREIVSTELTREITRALTATQFYRAISSDLQDGLKTIYHEITTATASGQPSSGGPSAEVMISEASAQLNEILNTTEKATETIMTLVEKHLDQNERTAALLNSLPAGEHGETVAELKAASSKLGADLMEVMTALSFQDLTGQRIKRIVNALQQIERVVFDLYMTTGLSMKAMEEHPEKDAEEILQTSRERASKLKGPQSDTSQADVDDLLSQLGI</sequence>
<dbReference type="KEGG" id="doa:AXF15_08575"/>
<dbReference type="GO" id="GO:0050920">
    <property type="term" value="P:regulation of chemotaxis"/>
    <property type="evidence" value="ECO:0007669"/>
    <property type="project" value="InterPro"/>
</dbReference>
<evidence type="ECO:0000313" key="2">
    <source>
        <dbReference type="EMBL" id="AMD93146.1"/>
    </source>
</evidence>
<proteinExistence type="predicted"/>
<dbReference type="AlphaFoldDB" id="A0A0X8JQU4"/>
<dbReference type="Pfam" id="PF04344">
    <property type="entry name" value="CheZ"/>
    <property type="match status" value="1"/>
</dbReference>
<name>A0A0X8JQU4_9BACT</name>
<organism evidence="2 3">
    <name type="scientific">Desulfomicrobium orale DSM 12838</name>
    <dbReference type="NCBI Taxonomy" id="888061"/>
    <lineage>
        <taxon>Bacteria</taxon>
        <taxon>Pseudomonadati</taxon>
        <taxon>Thermodesulfobacteriota</taxon>
        <taxon>Desulfovibrionia</taxon>
        <taxon>Desulfovibrionales</taxon>
        <taxon>Desulfomicrobiaceae</taxon>
        <taxon>Desulfomicrobium</taxon>
    </lineage>
</organism>
<dbReference type="Gene3D" id="1.10.287.500">
    <property type="entry name" value="Helix hairpin bin"/>
    <property type="match status" value="2"/>
</dbReference>
<protein>
    <submittedName>
        <fullName evidence="2">Uncharacterized protein</fullName>
    </submittedName>
</protein>
<dbReference type="SUPFAM" id="SSF75708">
    <property type="entry name" value="Chemotaxis phosphatase CheZ"/>
    <property type="match status" value="1"/>
</dbReference>
<accession>A0A0X8JQU4</accession>
<keyword evidence="3" id="KW-1185">Reference proteome</keyword>